<comment type="caution">
    <text evidence="1">The sequence shown here is derived from an EMBL/GenBank/DDBJ whole genome shotgun (WGS) entry which is preliminary data.</text>
</comment>
<accession>A0A367QIK4</accession>
<proteinExistence type="predicted"/>
<name>A0A367QIK4_9NOSO</name>
<reference evidence="1" key="1">
    <citation type="submission" date="2016-04" db="EMBL/GenBank/DDBJ databases">
        <authorList>
            <person name="Tabuchi Yagui T.R."/>
        </authorList>
    </citation>
    <scope>NUCLEOTIDE SEQUENCE [LARGE SCALE GENOMIC DNA]</scope>
    <source>
        <strain evidence="1">NIES-26</strain>
    </source>
</reference>
<protein>
    <submittedName>
        <fullName evidence="1">Uncharacterized protein</fullName>
    </submittedName>
</protein>
<dbReference type="EMBL" id="LXQD01000320">
    <property type="protein sequence ID" value="RCJ24016.1"/>
    <property type="molecule type" value="Genomic_DNA"/>
</dbReference>
<evidence type="ECO:0000313" key="2">
    <source>
        <dbReference type="Proteomes" id="UP000252107"/>
    </source>
</evidence>
<dbReference type="Proteomes" id="UP000252107">
    <property type="component" value="Unassembled WGS sequence"/>
</dbReference>
<organism evidence="1 2">
    <name type="scientific">Nostoc minutum NIES-26</name>
    <dbReference type="NCBI Taxonomy" id="1844469"/>
    <lineage>
        <taxon>Bacteria</taxon>
        <taxon>Bacillati</taxon>
        <taxon>Cyanobacteriota</taxon>
        <taxon>Cyanophyceae</taxon>
        <taxon>Nostocales</taxon>
        <taxon>Nostocaceae</taxon>
        <taxon>Nostoc</taxon>
    </lineage>
</organism>
<gene>
    <name evidence="1" type="ORF">A6770_28615</name>
</gene>
<dbReference type="AlphaFoldDB" id="A0A367QIK4"/>
<evidence type="ECO:0000313" key="1">
    <source>
        <dbReference type="EMBL" id="RCJ24016.1"/>
    </source>
</evidence>
<sequence length="64" mass="6874">MNGESGTVGVCAFIQMGSSKLCTELNAKSQQVRQSQAKLKRNVSLTNGDLVSLEELLFNAEAID</sequence>
<keyword evidence="2" id="KW-1185">Reference proteome</keyword>